<organism evidence="1 2">
    <name type="scientific">Artomyces pyxidatus</name>
    <dbReference type="NCBI Taxonomy" id="48021"/>
    <lineage>
        <taxon>Eukaryota</taxon>
        <taxon>Fungi</taxon>
        <taxon>Dikarya</taxon>
        <taxon>Basidiomycota</taxon>
        <taxon>Agaricomycotina</taxon>
        <taxon>Agaricomycetes</taxon>
        <taxon>Russulales</taxon>
        <taxon>Auriscalpiaceae</taxon>
        <taxon>Artomyces</taxon>
    </lineage>
</organism>
<reference evidence="1" key="1">
    <citation type="submission" date="2021-03" db="EMBL/GenBank/DDBJ databases">
        <authorList>
            <consortium name="DOE Joint Genome Institute"/>
            <person name="Ahrendt S."/>
            <person name="Looney B.P."/>
            <person name="Miyauchi S."/>
            <person name="Morin E."/>
            <person name="Drula E."/>
            <person name="Courty P.E."/>
            <person name="Chicoki N."/>
            <person name="Fauchery L."/>
            <person name="Kohler A."/>
            <person name="Kuo A."/>
            <person name="Labutti K."/>
            <person name="Pangilinan J."/>
            <person name="Lipzen A."/>
            <person name="Riley R."/>
            <person name="Andreopoulos W."/>
            <person name="He G."/>
            <person name="Johnson J."/>
            <person name="Barry K.W."/>
            <person name="Grigoriev I.V."/>
            <person name="Nagy L."/>
            <person name="Hibbett D."/>
            <person name="Henrissat B."/>
            <person name="Matheny P.B."/>
            <person name="Labbe J."/>
            <person name="Martin F."/>
        </authorList>
    </citation>
    <scope>NUCLEOTIDE SEQUENCE</scope>
    <source>
        <strain evidence="1">HHB10654</strain>
    </source>
</reference>
<comment type="caution">
    <text evidence="1">The sequence shown here is derived from an EMBL/GenBank/DDBJ whole genome shotgun (WGS) entry which is preliminary data.</text>
</comment>
<dbReference type="EMBL" id="MU277224">
    <property type="protein sequence ID" value="KAI0059693.1"/>
    <property type="molecule type" value="Genomic_DNA"/>
</dbReference>
<gene>
    <name evidence="1" type="ORF">BV25DRAFT_1042456</name>
</gene>
<dbReference type="Proteomes" id="UP000814140">
    <property type="component" value="Unassembled WGS sequence"/>
</dbReference>
<evidence type="ECO:0000313" key="2">
    <source>
        <dbReference type="Proteomes" id="UP000814140"/>
    </source>
</evidence>
<keyword evidence="2" id="KW-1185">Reference proteome</keyword>
<name>A0ACB8SV02_9AGAM</name>
<protein>
    <submittedName>
        <fullName evidence="1">Uncharacterized protein</fullName>
    </submittedName>
</protein>
<reference evidence="1" key="2">
    <citation type="journal article" date="2022" name="New Phytol.">
        <title>Evolutionary transition to the ectomycorrhizal habit in the genomes of a hyperdiverse lineage of mushroom-forming fungi.</title>
        <authorList>
            <person name="Looney B."/>
            <person name="Miyauchi S."/>
            <person name="Morin E."/>
            <person name="Drula E."/>
            <person name="Courty P.E."/>
            <person name="Kohler A."/>
            <person name="Kuo A."/>
            <person name="LaButti K."/>
            <person name="Pangilinan J."/>
            <person name="Lipzen A."/>
            <person name="Riley R."/>
            <person name="Andreopoulos W."/>
            <person name="He G."/>
            <person name="Johnson J."/>
            <person name="Nolan M."/>
            <person name="Tritt A."/>
            <person name="Barry K.W."/>
            <person name="Grigoriev I.V."/>
            <person name="Nagy L.G."/>
            <person name="Hibbett D."/>
            <person name="Henrissat B."/>
            <person name="Matheny P.B."/>
            <person name="Labbe J."/>
            <person name="Martin F.M."/>
        </authorList>
    </citation>
    <scope>NUCLEOTIDE SEQUENCE</scope>
    <source>
        <strain evidence="1">HHB10654</strain>
    </source>
</reference>
<proteinExistence type="predicted"/>
<sequence>MAVDMCEPTLRHPVVLCSAHNRDVGPVHLPETTSTSLCGSTTREDIPARSVSFRSAQVCHSPGSTRRSGRSSQLAKISGIPACAGKDRIADGDVSCSVPLEQPGDLRSRRMSFRSTTVAVIRDKHDAGPVHVLWAITVTGDSREAHARKLPRTRCPSGTKPVDAMAQGRCESPIAARWQKMCMSQSDEAVWGIQAQCGFYASSVASDYQASVYSNGPQVKSTSFETIQMNCHLLTTGQSRCERLNTPRCAPSPSECRCAPDWRRVSVLRWRSCCISRGCVLEEDRDAPSSPIGRQTSAKTSPNKKTTVGGSAVQCR</sequence>
<accession>A0ACB8SV02</accession>
<evidence type="ECO:0000313" key="1">
    <source>
        <dbReference type="EMBL" id="KAI0059693.1"/>
    </source>
</evidence>